<protein>
    <submittedName>
        <fullName evidence="3">Uncharacterized protein</fullName>
    </submittedName>
</protein>
<accession>A0ABP0BDL9</accession>
<feature type="compositionally biased region" description="Low complexity" evidence="2">
    <location>
        <begin position="292"/>
        <end position="312"/>
    </location>
</feature>
<sequence>MLDENLPTFIFRPMPDHPSSAVVYYTRSGSDPAPEYVLRIADPVSKPACRGVYAAALTDPYNSNDVVYGEVAVTPEWQQPTLSAAELREHRERGTEATGASPTAKTPDSFAVQLYNPDQAVAVRYASGSWNRTESWEFEIPVETFRMPSASRLDRQAAAAAAAAAAPTAAASSAGDVSLAPKNAFRWKRDGRLGNKDMTCYMVGQTVGLQRSKEPDITVALFKHGRDPAVTIYEPNLQRVDVQDRKGLDLVLLLTAQVIRDLYLVPRPDPFNMEGAPAGTGNRRKNSRPAATMSVAGMPSSSSSPSTAAVGALQRPHSTYINNNDEPTMTSALAAVPSGPKTAAAPPHSSSSNNNNNIGTAGSTPSAAAIDAETKRLQVMLEREENERVKRVKEEQRRIKKMLEAEEKERRLREAEVAKETERLRKMYGVEGQELPSAVPPPAGPPPSLSSRPVPPPPPPPPATSSYGYNHQNSNSNNYYYGQQQPQYLGHLQLPPRPVSAGPSSQAGRTSWWHGPSNNGGNNAPPKKSNGFLSSPAANISGFFSSSSSGNRDRASSSAAADERSRIQKKRSVHF</sequence>
<feature type="compositionally biased region" description="Low complexity" evidence="2">
    <location>
        <begin position="515"/>
        <end position="550"/>
    </location>
</feature>
<gene>
    <name evidence="3" type="ORF">SCUCBS95973_003206</name>
</gene>
<dbReference type="EMBL" id="CAWUHB010000013">
    <property type="protein sequence ID" value="CAK7217590.1"/>
    <property type="molecule type" value="Genomic_DNA"/>
</dbReference>
<evidence type="ECO:0000313" key="3">
    <source>
        <dbReference type="EMBL" id="CAK7217590.1"/>
    </source>
</evidence>
<evidence type="ECO:0000256" key="1">
    <source>
        <dbReference type="SAM" id="Coils"/>
    </source>
</evidence>
<feature type="compositionally biased region" description="Polar residues" evidence="2">
    <location>
        <begin position="316"/>
        <end position="331"/>
    </location>
</feature>
<evidence type="ECO:0000313" key="4">
    <source>
        <dbReference type="Proteomes" id="UP001642405"/>
    </source>
</evidence>
<feature type="coiled-coil region" evidence="1">
    <location>
        <begin position="367"/>
        <end position="425"/>
    </location>
</feature>
<keyword evidence="4" id="KW-1185">Reference proteome</keyword>
<feature type="compositionally biased region" description="Low complexity" evidence="2">
    <location>
        <begin position="464"/>
        <end position="494"/>
    </location>
</feature>
<feature type="region of interest" description="Disordered" evidence="2">
    <location>
        <begin position="430"/>
        <end position="575"/>
    </location>
</feature>
<feature type="compositionally biased region" description="Basic and acidic residues" evidence="2">
    <location>
        <begin position="551"/>
        <end position="566"/>
    </location>
</feature>
<name>A0ABP0BDL9_9PEZI</name>
<organism evidence="3 4">
    <name type="scientific">Sporothrix curviconia</name>
    <dbReference type="NCBI Taxonomy" id="1260050"/>
    <lineage>
        <taxon>Eukaryota</taxon>
        <taxon>Fungi</taxon>
        <taxon>Dikarya</taxon>
        <taxon>Ascomycota</taxon>
        <taxon>Pezizomycotina</taxon>
        <taxon>Sordariomycetes</taxon>
        <taxon>Sordariomycetidae</taxon>
        <taxon>Ophiostomatales</taxon>
        <taxon>Ophiostomataceae</taxon>
        <taxon>Sporothrix</taxon>
    </lineage>
</organism>
<dbReference type="Proteomes" id="UP001642405">
    <property type="component" value="Unassembled WGS sequence"/>
</dbReference>
<feature type="compositionally biased region" description="Pro residues" evidence="2">
    <location>
        <begin position="438"/>
        <end position="463"/>
    </location>
</feature>
<proteinExistence type="predicted"/>
<reference evidence="3 4" key="1">
    <citation type="submission" date="2024-01" db="EMBL/GenBank/DDBJ databases">
        <authorList>
            <person name="Allen C."/>
            <person name="Tagirdzhanova G."/>
        </authorList>
    </citation>
    <scope>NUCLEOTIDE SEQUENCE [LARGE SCALE GENOMIC DNA]</scope>
</reference>
<feature type="region of interest" description="Disordered" evidence="2">
    <location>
        <begin position="273"/>
        <end position="366"/>
    </location>
</feature>
<keyword evidence="1" id="KW-0175">Coiled coil</keyword>
<feature type="region of interest" description="Disordered" evidence="2">
    <location>
        <begin position="87"/>
        <end position="108"/>
    </location>
</feature>
<comment type="caution">
    <text evidence="3">The sequence shown here is derived from an EMBL/GenBank/DDBJ whole genome shotgun (WGS) entry which is preliminary data.</text>
</comment>
<evidence type="ECO:0000256" key="2">
    <source>
        <dbReference type="SAM" id="MobiDB-lite"/>
    </source>
</evidence>